<proteinExistence type="predicted"/>
<evidence type="ECO:0000313" key="8">
    <source>
        <dbReference type="Proteomes" id="UP000612055"/>
    </source>
</evidence>
<dbReference type="InterPro" id="IPR013083">
    <property type="entry name" value="Znf_RING/FYVE/PHD"/>
</dbReference>
<name>A0A835XL90_9CHLO</name>
<comment type="caution">
    <text evidence="7">The sequence shown here is derived from an EMBL/GenBank/DDBJ whole genome shotgun (WGS) entry which is preliminary data.</text>
</comment>
<keyword evidence="3" id="KW-0862">Zinc</keyword>
<dbReference type="InterPro" id="IPR001841">
    <property type="entry name" value="Znf_RING"/>
</dbReference>
<protein>
    <recommendedName>
        <fullName evidence="6">RING-type domain-containing protein</fullName>
    </recommendedName>
</protein>
<dbReference type="Pfam" id="PF13639">
    <property type="entry name" value="zf-RING_2"/>
    <property type="match status" value="1"/>
</dbReference>
<dbReference type="OrthoDB" id="342730at2759"/>
<evidence type="ECO:0000256" key="3">
    <source>
        <dbReference type="ARBA" id="ARBA00022833"/>
    </source>
</evidence>
<keyword evidence="8" id="KW-1185">Reference proteome</keyword>
<gene>
    <name evidence="7" type="ORF">HYH03_015355</name>
</gene>
<keyword evidence="1" id="KW-0479">Metal-binding</keyword>
<dbReference type="InterPro" id="IPR017907">
    <property type="entry name" value="Znf_RING_CS"/>
</dbReference>
<accession>A0A835XL90</accession>
<dbReference type="SMART" id="SM00184">
    <property type="entry name" value="RING"/>
    <property type="match status" value="1"/>
</dbReference>
<dbReference type="Gene3D" id="3.30.40.10">
    <property type="entry name" value="Zinc/RING finger domain, C3HC4 (zinc finger)"/>
    <property type="match status" value="1"/>
</dbReference>
<feature type="domain" description="RING-type" evidence="6">
    <location>
        <begin position="8"/>
        <end position="55"/>
    </location>
</feature>
<reference evidence="7" key="1">
    <citation type="journal article" date="2020" name="bioRxiv">
        <title>Comparative genomics of Chlamydomonas.</title>
        <authorList>
            <person name="Craig R.J."/>
            <person name="Hasan A.R."/>
            <person name="Ness R.W."/>
            <person name="Keightley P.D."/>
        </authorList>
    </citation>
    <scope>NUCLEOTIDE SEQUENCE</scope>
    <source>
        <strain evidence="7">CCAP 11/70</strain>
    </source>
</reference>
<dbReference type="Proteomes" id="UP000612055">
    <property type="component" value="Unassembled WGS sequence"/>
</dbReference>
<keyword evidence="2 4" id="KW-0863">Zinc-finger</keyword>
<feature type="region of interest" description="Disordered" evidence="5">
    <location>
        <begin position="225"/>
        <end position="246"/>
    </location>
</feature>
<evidence type="ECO:0000259" key="6">
    <source>
        <dbReference type="PROSITE" id="PS50089"/>
    </source>
</evidence>
<evidence type="ECO:0000256" key="2">
    <source>
        <dbReference type="ARBA" id="ARBA00022771"/>
    </source>
</evidence>
<evidence type="ECO:0000256" key="4">
    <source>
        <dbReference type="PROSITE-ProRule" id="PRU00175"/>
    </source>
</evidence>
<dbReference type="AlphaFoldDB" id="A0A835XL90"/>
<dbReference type="PROSITE" id="PS00518">
    <property type="entry name" value="ZF_RING_1"/>
    <property type="match status" value="1"/>
</dbReference>
<dbReference type="PROSITE" id="PS50089">
    <property type="entry name" value="ZF_RING_2"/>
    <property type="match status" value="1"/>
</dbReference>
<evidence type="ECO:0000313" key="7">
    <source>
        <dbReference type="EMBL" id="KAG2485911.1"/>
    </source>
</evidence>
<evidence type="ECO:0000256" key="5">
    <source>
        <dbReference type="SAM" id="MobiDB-lite"/>
    </source>
</evidence>
<dbReference type="SUPFAM" id="SSF57850">
    <property type="entry name" value="RING/U-box"/>
    <property type="match status" value="1"/>
</dbReference>
<organism evidence="7 8">
    <name type="scientific">Edaphochlamys debaryana</name>
    <dbReference type="NCBI Taxonomy" id="47281"/>
    <lineage>
        <taxon>Eukaryota</taxon>
        <taxon>Viridiplantae</taxon>
        <taxon>Chlorophyta</taxon>
        <taxon>core chlorophytes</taxon>
        <taxon>Chlorophyceae</taxon>
        <taxon>CS clade</taxon>
        <taxon>Chlamydomonadales</taxon>
        <taxon>Chlamydomonadales incertae sedis</taxon>
        <taxon>Edaphochlamys</taxon>
    </lineage>
</organism>
<dbReference type="GO" id="GO:0008270">
    <property type="term" value="F:zinc ion binding"/>
    <property type="evidence" value="ECO:0007669"/>
    <property type="project" value="UniProtKB-KW"/>
</dbReference>
<dbReference type="EMBL" id="JAEHOE010000120">
    <property type="protein sequence ID" value="KAG2485911.1"/>
    <property type="molecule type" value="Genomic_DNA"/>
</dbReference>
<sequence length="246" mass="25605">MAEDAWMCPVCYRERVDAESRYAVKGCGHQFCVKCLAEHVWRQQTSRRPACPICRQPMLSCGPWQPPEGQAQGGPGAGGGVGAGLLLPLQVGRVRFQVRLDAAGPPSSAPSGALRAFLGRLFGLDLSRLKLVLHGRVVREDAELRAAAQAGAAVALLASRGQPAPRGERLRAWAAALLRRLWAALAAALGRWASSPAGLAVRSLLGPLGGAVRAFVASLHPSFAPPPGPAGGGAGGPAARDPRTQQ</sequence>
<evidence type="ECO:0000256" key="1">
    <source>
        <dbReference type="ARBA" id="ARBA00022723"/>
    </source>
</evidence>